<dbReference type="SUPFAM" id="SSF53474">
    <property type="entry name" value="alpha/beta-Hydrolases"/>
    <property type="match status" value="1"/>
</dbReference>
<evidence type="ECO:0000313" key="3">
    <source>
        <dbReference type="EMBL" id="AXO15627.1"/>
    </source>
</evidence>
<evidence type="ECO:0000313" key="4">
    <source>
        <dbReference type="Proteomes" id="UP000256971"/>
    </source>
</evidence>
<feature type="domain" description="AB hydrolase-1" evidence="2">
    <location>
        <begin position="39"/>
        <end position="259"/>
    </location>
</feature>
<dbReference type="PANTHER" id="PTHR37017:SF11">
    <property type="entry name" value="ESTERASE_LIPASE_THIOESTERASE DOMAIN-CONTAINING PROTEIN"/>
    <property type="match status" value="1"/>
</dbReference>
<dbReference type="Proteomes" id="UP000256971">
    <property type="component" value="Chromosome"/>
</dbReference>
<keyword evidence="1" id="KW-0732">Signal</keyword>
<keyword evidence="3" id="KW-0378">Hydrolase</keyword>
<sequence length="268" mass="27668">MKMTNLKKLLTATAFGLGLLSAPVGAFADDNAPTNRPTIVLIHGAFAASDSWDGVTDILLADGYPVVSVANPLRSVSGDAAYARAVIDSIDGETVLVGHSYGGMVISAAASGAANVKSLVYVASFAAEPGETVAQLAGQFPGSTLGEALAAPVAIGNGINDLYIDQAKFGQQFAADVPAEKARLMAAAQRPVTDFALNEPAQQAAWKDLPSYHIFGTADKNIPPAAMTFMAERADARKTVVVNDASHVVMVSHPQAVADLIIEAAHPE</sequence>
<protein>
    <submittedName>
        <fullName evidence="3">Alpha/beta hydrolase</fullName>
    </submittedName>
</protein>
<dbReference type="InterPro" id="IPR000073">
    <property type="entry name" value="AB_hydrolase_1"/>
</dbReference>
<dbReference type="GO" id="GO:0016787">
    <property type="term" value="F:hydrolase activity"/>
    <property type="evidence" value="ECO:0007669"/>
    <property type="project" value="UniProtKB-KW"/>
</dbReference>
<feature type="chain" id="PRO_5046058407" evidence="1">
    <location>
        <begin position="29"/>
        <end position="268"/>
    </location>
</feature>
<feature type="signal peptide" evidence="1">
    <location>
        <begin position="1"/>
        <end position="28"/>
    </location>
</feature>
<organism evidence="3 4">
    <name type="scientific">Thalassospira indica</name>
    <dbReference type="NCBI Taxonomy" id="1891279"/>
    <lineage>
        <taxon>Bacteria</taxon>
        <taxon>Pseudomonadati</taxon>
        <taxon>Pseudomonadota</taxon>
        <taxon>Alphaproteobacteria</taxon>
        <taxon>Rhodospirillales</taxon>
        <taxon>Thalassospiraceae</taxon>
        <taxon>Thalassospira</taxon>
    </lineage>
</organism>
<dbReference type="Pfam" id="PF12697">
    <property type="entry name" value="Abhydrolase_6"/>
    <property type="match status" value="1"/>
</dbReference>
<dbReference type="InterPro" id="IPR029058">
    <property type="entry name" value="AB_hydrolase_fold"/>
</dbReference>
<reference evidence="3 4" key="1">
    <citation type="submission" date="2018-08" db="EMBL/GenBank/DDBJ databases">
        <title>Complete genome sequence of type strain Thalassospira indica MCCC 1A01103T, isolated from isolated from deep seawater of the Indian Ocean.</title>
        <authorList>
            <person name="Liu Y."/>
        </authorList>
    </citation>
    <scope>NUCLEOTIDE SEQUENCE [LARGE SCALE GENOMIC DNA]</scope>
    <source>
        <strain evidence="3 4">PB8BT</strain>
    </source>
</reference>
<dbReference type="PANTHER" id="PTHR37017">
    <property type="entry name" value="AB HYDROLASE-1 DOMAIN-CONTAINING PROTEIN-RELATED"/>
    <property type="match status" value="1"/>
</dbReference>
<keyword evidence="4" id="KW-1185">Reference proteome</keyword>
<dbReference type="InterPro" id="IPR052897">
    <property type="entry name" value="Sec-Metab_Biosynth_Hydrolase"/>
</dbReference>
<dbReference type="Gene3D" id="3.40.50.1820">
    <property type="entry name" value="alpha/beta hydrolase"/>
    <property type="match status" value="1"/>
</dbReference>
<gene>
    <name evidence="3" type="ORF">DY252_16405</name>
</gene>
<dbReference type="EMBL" id="CP031555">
    <property type="protein sequence ID" value="AXO15627.1"/>
    <property type="molecule type" value="Genomic_DNA"/>
</dbReference>
<evidence type="ECO:0000259" key="2">
    <source>
        <dbReference type="Pfam" id="PF12697"/>
    </source>
</evidence>
<proteinExistence type="predicted"/>
<name>A0ABM6Y0Z5_9PROT</name>
<accession>A0ABM6Y0Z5</accession>
<evidence type="ECO:0000256" key="1">
    <source>
        <dbReference type="SAM" id="SignalP"/>
    </source>
</evidence>